<feature type="compositionally biased region" description="Basic residues" evidence="1">
    <location>
        <begin position="195"/>
        <end position="224"/>
    </location>
</feature>
<keyword evidence="2" id="KW-0472">Membrane</keyword>
<evidence type="ECO:0000256" key="1">
    <source>
        <dbReference type="SAM" id="MobiDB-lite"/>
    </source>
</evidence>
<evidence type="ECO:0000256" key="2">
    <source>
        <dbReference type="SAM" id="Phobius"/>
    </source>
</evidence>
<feature type="transmembrane region" description="Helical" evidence="2">
    <location>
        <begin position="42"/>
        <end position="60"/>
    </location>
</feature>
<name>A0AAD5E3K6_UMBRA</name>
<comment type="caution">
    <text evidence="3">The sequence shown here is derived from an EMBL/GenBank/DDBJ whole genome shotgun (WGS) entry which is preliminary data.</text>
</comment>
<reference evidence="3" key="1">
    <citation type="submission" date="2021-06" db="EMBL/GenBank/DDBJ databases">
        <authorList>
            <consortium name="DOE Joint Genome Institute"/>
            <person name="Mondo S.J."/>
            <person name="Amses K.R."/>
            <person name="Simmons D.R."/>
            <person name="Longcore J.E."/>
            <person name="Seto K."/>
            <person name="Alves G.H."/>
            <person name="Bonds A.E."/>
            <person name="Quandt C.A."/>
            <person name="Davis W.J."/>
            <person name="Chang Y."/>
            <person name="Letcher P.M."/>
            <person name="Powell M.J."/>
            <person name="Kuo A."/>
            <person name="Labutti K."/>
            <person name="Pangilinan J."/>
            <person name="Andreopoulos W."/>
            <person name="Tritt A."/>
            <person name="Riley R."/>
            <person name="Hundley H."/>
            <person name="Johnson J."/>
            <person name="Lipzen A."/>
            <person name="Barry K."/>
            <person name="Berbee M.L."/>
            <person name="Buchler N.E."/>
            <person name="Grigoriev I.V."/>
            <person name="Spatafora J.W."/>
            <person name="Stajich J.E."/>
            <person name="James T.Y."/>
        </authorList>
    </citation>
    <scope>NUCLEOTIDE SEQUENCE</scope>
    <source>
        <strain evidence="3">AG</strain>
    </source>
</reference>
<dbReference type="EMBL" id="MU620962">
    <property type="protein sequence ID" value="KAI8576094.1"/>
    <property type="molecule type" value="Genomic_DNA"/>
</dbReference>
<feature type="region of interest" description="Disordered" evidence="1">
    <location>
        <begin position="324"/>
        <end position="373"/>
    </location>
</feature>
<dbReference type="AlphaFoldDB" id="A0AAD5E3K6"/>
<accession>A0AAD5E3K6</accession>
<protein>
    <recommendedName>
        <fullName evidence="5">Adhesin domain-containing protein</fullName>
    </recommendedName>
</protein>
<gene>
    <name evidence="3" type="ORF">K450DRAFT_258431</name>
</gene>
<keyword evidence="2" id="KW-0812">Transmembrane</keyword>
<evidence type="ECO:0000313" key="4">
    <source>
        <dbReference type="Proteomes" id="UP001206595"/>
    </source>
</evidence>
<evidence type="ECO:0008006" key="5">
    <source>
        <dbReference type="Google" id="ProtNLM"/>
    </source>
</evidence>
<feature type="compositionally biased region" description="Acidic residues" evidence="1">
    <location>
        <begin position="181"/>
        <end position="191"/>
    </location>
</feature>
<dbReference type="RefSeq" id="XP_051441098.1">
    <property type="nucleotide sequence ID" value="XM_051591839.1"/>
</dbReference>
<dbReference type="Proteomes" id="UP001206595">
    <property type="component" value="Unassembled WGS sequence"/>
</dbReference>
<evidence type="ECO:0000313" key="3">
    <source>
        <dbReference type="EMBL" id="KAI8576094.1"/>
    </source>
</evidence>
<keyword evidence="4" id="KW-1185">Reference proteome</keyword>
<feature type="region of interest" description="Disordered" evidence="1">
    <location>
        <begin position="115"/>
        <end position="236"/>
    </location>
</feature>
<feature type="compositionally biased region" description="Basic residues" evidence="1">
    <location>
        <begin position="349"/>
        <end position="369"/>
    </location>
</feature>
<reference evidence="3" key="2">
    <citation type="journal article" date="2022" name="Proc. Natl. Acad. Sci. U.S.A.">
        <title>Diploid-dominant life cycles characterize the early evolution of Fungi.</title>
        <authorList>
            <person name="Amses K.R."/>
            <person name="Simmons D.R."/>
            <person name="Longcore J.E."/>
            <person name="Mondo S.J."/>
            <person name="Seto K."/>
            <person name="Jeronimo G.H."/>
            <person name="Bonds A.E."/>
            <person name="Quandt C.A."/>
            <person name="Davis W.J."/>
            <person name="Chang Y."/>
            <person name="Federici B.A."/>
            <person name="Kuo A."/>
            <person name="LaButti K."/>
            <person name="Pangilinan J."/>
            <person name="Andreopoulos W."/>
            <person name="Tritt A."/>
            <person name="Riley R."/>
            <person name="Hundley H."/>
            <person name="Johnson J."/>
            <person name="Lipzen A."/>
            <person name="Barry K."/>
            <person name="Lang B.F."/>
            <person name="Cuomo C.A."/>
            <person name="Buchler N.E."/>
            <person name="Grigoriev I.V."/>
            <person name="Spatafora J.W."/>
            <person name="Stajich J.E."/>
            <person name="James T.Y."/>
        </authorList>
    </citation>
    <scope>NUCLEOTIDE SEQUENCE</scope>
    <source>
        <strain evidence="3">AG</strain>
    </source>
</reference>
<proteinExistence type="predicted"/>
<feature type="compositionally biased region" description="Basic residues" evidence="1">
    <location>
        <begin position="120"/>
        <end position="140"/>
    </location>
</feature>
<organism evidence="3 4">
    <name type="scientific">Umbelopsis ramanniana AG</name>
    <dbReference type="NCBI Taxonomy" id="1314678"/>
    <lineage>
        <taxon>Eukaryota</taxon>
        <taxon>Fungi</taxon>
        <taxon>Fungi incertae sedis</taxon>
        <taxon>Mucoromycota</taxon>
        <taxon>Mucoromycotina</taxon>
        <taxon>Umbelopsidomycetes</taxon>
        <taxon>Umbelopsidales</taxon>
        <taxon>Umbelopsidaceae</taxon>
        <taxon>Umbelopsis</taxon>
    </lineage>
</organism>
<dbReference type="GeneID" id="75917182"/>
<sequence length="663" mass="74030">MSEKSKDVEYTPIPMQEDVEALEGHDMKRHCKRRCQHKRRKMLKKIGLGAAITIFALSNLSTPSWSWRGYGGQQFNGEDKPTFYYPEELAEQNIPEPDHYAMKVASMFSDFDQDRDFDHHHGRGRPHHWGRGRHHGHHHGPPVAEEQDGPRGFHHGPPGCSRRPGFPGRHGHHGPPGPDERVDDEDFEENDMPFHGRKHHHHHHHHHHHGEGHGRHHGKHHGKHPHDEPQPEPEVENDLANDIDEDFDVSFPPLDVPSFDPVPSSEWIRIYDHHFNYEDVDVPEVETEDFTGIEQGDDQLHSMPYDDDRDMPPFMNAVDDEDVGGEFFEEPTPPTSSDVPHPTDEPRPPHHRFPHHPPHHRRPPHHRGGHCKDANLTSEVTTLEFSPEEFKEAALFVDGAFSGSKVEITQASSDDAVADKVQVEVSILTSDEKLNDLVAISSFDHEGKYSVEVKGPGHPPRPSHSFFGKFMGGPQDEPDHPPPPPCLKAHVKITFPAGLKKYDGLDLHLRAAFVSSNLSGLTFGKFRAGVGRGRIHLEDIEAEDIQVAAFRGKITGSYKPSHYFGASTVRGISNVTVTPTSANATIKANTVGGYAHIQLPADGYEGKFAVSALSGHNTVHAPNPADIHVTKLRPYLKAGYYKEDSASVVVVSAAHGVAKLEFV</sequence>
<keyword evidence="2" id="KW-1133">Transmembrane helix</keyword>